<dbReference type="STRING" id="866771.HMPREF9296_1513"/>
<protein>
    <submittedName>
        <fullName evidence="2">Glycosyltransferase, group 2 family protein</fullName>
        <ecNumber evidence="2">2.4.-.-</ecNumber>
    </submittedName>
</protein>
<evidence type="ECO:0000259" key="1">
    <source>
        <dbReference type="Pfam" id="PF00535"/>
    </source>
</evidence>
<dbReference type="Proteomes" id="UP000003610">
    <property type="component" value="Unassembled WGS sequence"/>
</dbReference>
<keyword evidence="2" id="KW-0328">Glycosyltransferase</keyword>
<organism evidence="2 3">
    <name type="scientific">Prevotella disiens FB035-09AN</name>
    <dbReference type="NCBI Taxonomy" id="866771"/>
    <lineage>
        <taxon>Bacteria</taxon>
        <taxon>Pseudomonadati</taxon>
        <taxon>Bacteroidota</taxon>
        <taxon>Bacteroidia</taxon>
        <taxon>Bacteroidales</taxon>
        <taxon>Prevotellaceae</taxon>
        <taxon>Prevotella</taxon>
    </lineage>
</organism>
<accession>E1KS52</accession>
<evidence type="ECO:0000313" key="2">
    <source>
        <dbReference type="EMBL" id="EFL45594.1"/>
    </source>
</evidence>
<name>E1KS52_9BACT</name>
<dbReference type="eggNOG" id="COG1215">
    <property type="taxonomic scope" value="Bacteria"/>
</dbReference>
<dbReference type="GO" id="GO:0016758">
    <property type="term" value="F:hexosyltransferase activity"/>
    <property type="evidence" value="ECO:0007669"/>
    <property type="project" value="UniProtKB-ARBA"/>
</dbReference>
<dbReference type="CDD" id="cd00761">
    <property type="entry name" value="Glyco_tranf_GTA_type"/>
    <property type="match status" value="1"/>
</dbReference>
<dbReference type="EC" id="2.4.-.-" evidence="2"/>
<dbReference type="Gene3D" id="3.90.550.10">
    <property type="entry name" value="Spore Coat Polysaccharide Biosynthesis Protein SpsA, Chain A"/>
    <property type="match status" value="1"/>
</dbReference>
<dbReference type="Pfam" id="PF00535">
    <property type="entry name" value="Glycos_transf_2"/>
    <property type="match status" value="1"/>
</dbReference>
<comment type="caution">
    <text evidence="2">The sequence shown here is derived from an EMBL/GenBank/DDBJ whole genome shotgun (WGS) entry which is preliminary data.</text>
</comment>
<dbReference type="SUPFAM" id="SSF53448">
    <property type="entry name" value="Nucleotide-diphospho-sugar transferases"/>
    <property type="match status" value="1"/>
</dbReference>
<dbReference type="PANTHER" id="PTHR22916">
    <property type="entry name" value="GLYCOSYLTRANSFERASE"/>
    <property type="match status" value="1"/>
</dbReference>
<dbReference type="InterPro" id="IPR001173">
    <property type="entry name" value="Glyco_trans_2-like"/>
</dbReference>
<dbReference type="InterPro" id="IPR029044">
    <property type="entry name" value="Nucleotide-diphossugar_trans"/>
</dbReference>
<proteinExistence type="predicted"/>
<keyword evidence="2" id="KW-0808">Transferase</keyword>
<dbReference type="PANTHER" id="PTHR22916:SF3">
    <property type="entry name" value="UDP-GLCNAC:BETAGAL BETA-1,3-N-ACETYLGLUCOSAMINYLTRANSFERASE-LIKE PROTEIN 1"/>
    <property type="match status" value="1"/>
</dbReference>
<gene>
    <name evidence="2" type="ORF">HMPREF9296_1513</name>
</gene>
<evidence type="ECO:0000313" key="3">
    <source>
        <dbReference type="Proteomes" id="UP000003610"/>
    </source>
</evidence>
<dbReference type="EMBL" id="AEDO01000046">
    <property type="protein sequence ID" value="EFL45594.1"/>
    <property type="molecule type" value="Genomic_DNA"/>
</dbReference>
<reference evidence="2 3" key="1">
    <citation type="submission" date="2010-08" db="EMBL/GenBank/DDBJ databases">
        <authorList>
            <person name="Durkin A.S."/>
            <person name="Madupu R."/>
            <person name="Torralba M."/>
            <person name="Gillis M."/>
            <person name="Methe B."/>
            <person name="Sutton G."/>
            <person name="Nelson K.E."/>
        </authorList>
    </citation>
    <scope>NUCLEOTIDE SEQUENCE [LARGE SCALE GENOMIC DNA]</scope>
    <source>
        <strain evidence="2 3">FB035-09AN</strain>
    </source>
</reference>
<feature type="domain" description="Glycosyltransferase 2-like" evidence="1">
    <location>
        <begin position="8"/>
        <end position="159"/>
    </location>
</feature>
<dbReference type="AlphaFoldDB" id="E1KS52"/>
<sequence>MGSMAKVSILVAVYNAEKYLAQCLNSLMKQTLEDIEIICIDDASTDDSLAILHTYAQQDKRIKIVEMPQNSGSAKARNAGLKVATGDFVAFVDSDDWVSADAFEHIYHTFVAFPTTDAVLFHVKNVFPDGREEDYSMDEFEKKDGYTAFIDSLTWKIHGVYVVRKTIHLQFPYDESALSYSDDNTTRLHYLNSREVRVCDAIYYYRQHESSVTHRINLRRFDYLLANKSMKRQLELLKESEQILDLYEEVRWRNLIGLYMFYFLHRNELKPNERKEGLHLLKETWKTIEVNRLPKHLSRRFGYIPLKNSWIAFRLQEELFFSLRALLGRNKEQL</sequence>